<dbReference type="Proteomes" id="UP001498398">
    <property type="component" value="Unassembled WGS sequence"/>
</dbReference>
<reference evidence="1 2" key="1">
    <citation type="submission" date="2024-01" db="EMBL/GenBank/DDBJ databases">
        <title>A draft genome for the cacao thread blight pathogen Marasmiellus scandens.</title>
        <authorList>
            <person name="Baruah I.K."/>
            <person name="Leung J."/>
            <person name="Bukari Y."/>
            <person name="Amoako-Attah I."/>
            <person name="Meinhardt L.W."/>
            <person name="Bailey B.A."/>
            <person name="Cohen S.P."/>
        </authorList>
    </citation>
    <scope>NUCLEOTIDE SEQUENCE [LARGE SCALE GENOMIC DNA]</scope>
    <source>
        <strain evidence="1 2">GH-19</strain>
    </source>
</reference>
<dbReference type="Gene3D" id="1.20.1280.50">
    <property type="match status" value="1"/>
</dbReference>
<organism evidence="1 2">
    <name type="scientific">Marasmiellus scandens</name>
    <dbReference type="NCBI Taxonomy" id="2682957"/>
    <lineage>
        <taxon>Eukaryota</taxon>
        <taxon>Fungi</taxon>
        <taxon>Dikarya</taxon>
        <taxon>Basidiomycota</taxon>
        <taxon>Agaricomycotina</taxon>
        <taxon>Agaricomycetes</taxon>
        <taxon>Agaricomycetidae</taxon>
        <taxon>Agaricales</taxon>
        <taxon>Marasmiineae</taxon>
        <taxon>Omphalotaceae</taxon>
        <taxon>Marasmiellus</taxon>
    </lineage>
</organism>
<gene>
    <name evidence="1" type="ORF">VKT23_002516</name>
</gene>
<protein>
    <recommendedName>
        <fullName evidence="3">F-box domain-containing protein</fullName>
    </recommendedName>
</protein>
<comment type="caution">
    <text evidence="1">The sequence shown here is derived from an EMBL/GenBank/DDBJ whole genome shotgun (WGS) entry which is preliminary data.</text>
</comment>
<keyword evidence="2" id="KW-1185">Reference proteome</keyword>
<evidence type="ECO:0000313" key="1">
    <source>
        <dbReference type="EMBL" id="KAK7471101.1"/>
    </source>
</evidence>
<dbReference type="EMBL" id="JBANRG010000002">
    <property type="protein sequence ID" value="KAK7471101.1"/>
    <property type="molecule type" value="Genomic_DNA"/>
</dbReference>
<evidence type="ECO:0000313" key="2">
    <source>
        <dbReference type="Proteomes" id="UP001498398"/>
    </source>
</evidence>
<sequence length="643" mass="73551">MLKPNLCTKCHSDFSSAIGSEKLSSISLETIRSQIRSGYGLSTEEISQFQFQLEGIRDDIEQCDALISSVQVLLDKRDKLEQYANHCRGLLSPIRKLPQEILGEIFAHFCADEPSLAVGNSPAGDTQEARYSYDLTGPLLISHVCKLWHDIALSRSSLWSNIDINLFFGAGSEELIYLYLSRSQPTSLTLKITARDKKETIVREEDEIAYHDEEGIDYRDEDEIAYRYGEEIVYAYNDRGELCARDGNLLANHSHNIHKSLIAILCEAHRWKSVSFDLDIYYFDKIAFMVAYEIAVKPFRVDNLRELEIIRELDDETDYFHREINHDHNFLKLFHSVPSLYSLNIARLDPRLPFPFAQLRSVAIDDSLHDLDLSQVFTLCPAMQELSLRSLSHQYIRTSQPISPNTIHYNLCSMSLRLRRIGLVSSLVSSVTLPNLRDLTLRGDPFESALDPNWIECHRNLIHMLQRSACSLESLTLELITLDEGEELSELLMAMPTLNHFRIILNSPYFSTNTLLQILMIRESTKRPNVLQNLTHLRIDISETSNMPNLTMSSSMIKSRARGNNGKLHGMKFLELVFQLSAEGQDTIKVQRFISDLEPYLYEMLALDWRFEICIRETDSSLVGSNYGSDDSDSDSSDTDSFE</sequence>
<accession>A0ABR1K286</accession>
<evidence type="ECO:0008006" key="3">
    <source>
        <dbReference type="Google" id="ProtNLM"/>
    </source>
</evidence>
<name>A0ABR1K286_9AGAR</name>
<proteinExistence type="predicted"/>